<comment type="similarity">
    <text evidence="2 8">Belongs to the acyl-CoA dehydrogenase family.</text>
</comment>
<dbReference type="PANTHER" id="PTHR43884">
    <property type="entry name" value="ACYL-COA DEHYDROGENASE"/>
    <property type="match status" value="1"/>
</dbReference>
<reference evidence="12 13" key="1">
    <citation type="submission" date="2014-06" db="EMBL/GenBank/DDBJ databases">
        <title>Draft genome sequence of Paenibacillus sp. MSt1.</title>
        <authorList>
            <person name="Aw Y.K."/>
            <person name="Ong K.S."/>
            <person name="Gan H.M."/>
            <person name="Lee S.M."/>
        </authorList>
    </citation>
    <scope>NUCLEOTIDE SEQUENCE [LARGE SCALE GENOMIC DNA]</scope>
    <source>
        <strain evidence="12 13">MSt1</strain>
    </source>
</reference>
<evidence type="ECO:0000256" key="5">
    <source>
        <dbReference type="ARBA" id="ARBA00023002"/>
    </source>
</evidence>
<dbReference type="PIRSF" id="PIRSF016578">
    <property type="entry name" value="HsaA"/>
    <property type="match status" value="1"/>
</dbReference>
<dbReference type="InterPro" id="IPR013786">
    <property type="entry name" value="AcylCoA_DH/ox_N"/>
</dbReference>
<evidence type="ECO:0000313" key="13">
    <source>
        <dbReference type="Proteomes" id="UP000028123"/>
    </source>
</evidence>
<dbReference type="FunFam" id="1.10.540.10:FF:000002">
    <property type="entry name" value="Acyl-CoA dehydrogenase FadE19"/>
    <property type="match status" value="1"/>
</dbReference>
<evidence type="ECO:0000256" key="3">
    <source>
        <dbReference type="ARBA" id="ARBA00022630"/>
    </source>
</evidence>
<evidence type="ECO:0000256" key="1">
    <source>
        <dbReference type="ARBA" id="ARBA00001974"/>
    </source>
</evidence>
<evidence type="ECO:0000256" key="2">
    <source>
        <dbReference type="ARBA" id="ARBA00009347"/>
    </source>
</evidence>
<feature type="domain" description="Acyl-CoA oxidase/dehydrogenase middle" evidence="10">
    <location>
        <begin position="122"/>
        <end position="217"/>
    </location>
</feature>
<sequence length="376" mass="40650">MELCFTDEQERFRSKVREYAVSRIAPSVPAMEESDAFPRALVSEMGGFGLLGLPVPKEWGGSGAVLISYMIAIEEISKASATVGVILSVHTSVATLPILYYGTEEQKKKYLPRMASGEWLGAFALTEPHAGSDAAKIRSSAVWDGTDYILNGSKVFITNAGEADVYIVFAVTGPGQESSGVSAFIVEKAAPGFRVEKKEKKMGLRGSNTCELTFDQVRLPAAQRLGQEGQGFVMAKSILDGGRIGIGAQALGIARAALEHTELLVKARYAKERGRAVEPVLTELAARVEAASLLVYRAAWLRQNGKPCTKEASMAKMFASDTAMSVTTDALQLLGGSGWTNEHPLERLFREAKVTQIYEGTNQIHRIVISNELLKS</sequence>
<gene>
    <name evidence="12" type="ORF">ET33_10955</name>
</gene>
<dbReference type="InterPro" id="IPR037069">
    <property type="entry name" value="AcylCoA_DH/ox_N_sf"/>
</dbReference>
<dbReference type="AlphaFoldDB" id="A0A081P0I0"/>
<dbReference type="eggNOG" id="COG1960">
    <property type="taxonomic scope" value="Bacteria"/>
</dbReference>
<evidence type="ECO:0000259" key="9">
    <source>
        <dbReference type="Pfam" id="PF00441"/>
    </source>
</evidence>
<feature type="domain" description="Acyl-CoA dehydrogenase/oxidase C-terminal" evidence="9">
    <location>
        <begin position="229"/>
        <end position="373"/>
    </location>
</feature>
<dbReference type="SUPFAM" id="SSF56645">
    <property type="entry name" value="Acyl-CoA dehydrogenase NM domain-like"/>
    <property type="match status" value="1"/>
</dbReference>
<comment type="catalytic activity">
    <reaction evidence="6">
        <text>a 2,3-saturated acyl-CoA + A = a 2,3-dehydroacyl-CoA + AH2</text>
        <dbReference type="Rhea" id="RHEA:48608"/>
        <dbReference type="ChEBI" id="CHEBI:13193"/>
        <dbReference type="ChEBI" id="CHEBI:17499"/>
        <dbReference type="ChEBI" id="CHEBI:60015"/>
        <dbReference type="ChEBI" id="CHEBI:65111"/>
    </reaction>
</comment>
<keyword evidence="3 8" id="KW-0285">Flavoprotein</keyword>
<dbReference type="InterPro" id="IPR036250">
    <property type="entry name" value="AcylCo_DH-like_C"/>
</dbReference>
<dbReference type="Proteomes" id="UP000028123">
    <property type="component" value="Unassembled WGS sequence"/>
</dbReference>
<dbReference type="Gene3D" id="1.20.140.10">
    <property type="entry name" value="Butyryl-CoA Dehydrogenase, subunit A, domain 3"/>
    <property type="match status" value="1"/>
</dbReference>
<protein>
    <recommendedName>
        <fullName evidence="7">Acyl-CoA dehydrogenase</fullName>
    </recommendedName>
</protein>
<keyword evidence="13" id="KW-1185">Reference proteome</keyword>
<dbReference type="FunFam" id="1.20.140.10:FF:000004">
    <property type="entry name" value="Acyl-CoA dehydrogenase FadE25"/>
    <property type="match status" value="1"/>
</dbReference>
<comment type="cofactor">
    <cofactor evidence="1 8">
        <name>FAD</name>
        <dbReference type="ChEBI" id="CHEBI:57692"/>
    </cofactor>
</comment>
<dbReference type="Pfam" id="PF00441">
    <property type="entry name" value="Acyl-CoA_dh_1"/>
    <property type="match status" value="1"/>
</dbReference>
<evidence type="ECO:0000259" key="10">
    <source>
        <dbReference type="Pfam" id="PF02770"/>
    </source>
</evidence>
<keyword evidence="4 8" id="KW-0274">FAD</keyword>
<dbReference type="Gene3D" id="1.10.540.10">
    <property type="entry name" value="Acyl-CoA dehydrogenase/oxidase, N-terminal domain"/>
    <property type="match status" value="1"/>
</dbReference>
<accession>A0A081P0I0</accession>
<dbReference type="GO" id="GO:0003995">
    <property type="term" value="F:acyl-CoA dehydrogenase activity"/>
    <property type="evidence" value="ECO:0007669"/>
    <property type="project" value="TreeGrafter"/>
</dbReference>
<evidence type="ECO:0000256" key="8">
    <source>
        <dbReference type="RuleBase" id="RU362125"/>
    </source>
</evidence>
<proteinExistence type="inferred from homology"/>
<feature type="domain" description="Acyl-CoA dehydrogenase/oxidase N-terminal" evidence="11">
    <location>
        <begin position="6"/>
        <end position="118"/>
    </location>
</feature>
<dbReference type="InterPro" id="IPR009075">
    <property type="entry name" value="AcylCo_DH/oxidase_C"/>
</dbReference>
<dbReference type="Pfam" id="PF02771">
    <property type="entry name" value="Acyl-CoA_dh_N"/>
    <property type="match status" value="1"/>
</dbReference>
<evidence type="ECO:0000259" key="11">
    <source>
        <dbReference type="Pfam" id="PF02771"/>
    </source>
</evidence>
<dbReference type="PANTHER" id="PTHR43884:SF12">
    <property type="entry name" value="ISOVALERYL-COA DEHYDROGENASE, MITOCHONDRIAL-RELATED"/>
    <property type="match status" value="1"/>
</dbReference>
<dbReference type="RefSeq" id="WP_036686485.1">
    <property type="nucleotide sequence ID" value="NZ_JNVM01000017.1"/>
</dbReference>
<dbReference type="InterPro" id="IPR046373">
    <property type="entry name" value="Acyl-CoA_Oxase/DH_mid-dom_sf"/>
</dbReference>
<dbReference type="Gene3D" id="2.40.110.10">
    <property type="entry name" value="Butyryl-CoA Dehydrogenase, subunit A, domain 2"/>
    <property type="match status" value="1"/>
</dbReference>
<comment type="caution">
    <text evidence="12">The sequence shown here is derived from an EMBL/GenBank/DDBJ whole genome shotgun (WGS) entry which is preliminary data.</text>
</comment>
<dbReference type="EMBL" id="JNVM01000017">
    <property type="protein sequence ID" value="KEQ24203.1"/>
    <property type="molecule type" value="Genomic_DNA"/>
</dbReference>
<keyword evidence="5 8" id="KW-0560">Oxidoreductase</keyword>
<dbReference type="InterPro" id="IPR006091">
    <property type="entry name" value="Acyl-CoA_Oxase/DH_mid-dom"/>
</dbReference>
<dbReference type="FunFam" id="2.40.110.10:FF:000001">
    <property type="entry name" value="Acyl-CoA dehydrogenase, mitochondrial"/>
    <property type="match status" value="1"/>
</dbReference>
<evidence type="ECO:0000256" key="7">
    <source>
        <dbReference type="ARBA" id="ARBA00067585"/>
    </source>
</evidence>
<evidence type="ECO:0000256" key="6">
    <source>
        <dbReference type="ARBA" id="ARBA00052546"/>
    </source>
</evidence>
<dbReference type="InterPro" id="IPR009100">
    <property type="entry name" value="AcylCoA_DH/oxidase_NM_dom_sf"/>
</dbReference>
<evidence type="ECO:0000313" key="12">
    <source>
        <dbReference type="EMBL" id="KEQ24203.1"/>
    </source>
</evidence>
<dbReference type="GO" id="GO:0050660">
    <property type="term" value="F:flavin adenine dinucleotide binding"/>
    <property type="evidence" value="ECO:0007669"/>
    <property type="project" value="InterPro"/>
</dbReference>
<dbReference type="OrthoDB" id="9802447at2"/>
<dbReference type="SUPFAM" id="SSF47203">
    <property type="entry name" value="Acyl-CoA dehydrogenase C-terminal domain-like"/>
    <property type="match status" value="1"/>
</dbReference>
<organism evidence="12 13">
    <name type="scientific">Paenibacillus tyrfis</name>
    <dbReference type="NCBI Taxonomy" id="1501230"/>
    <lineage>
        <taxon>Bacteria</taxon>
        <taxon>Bacillati</taxon>
        <taxon>Bacillota</taxon>
        <taxon>Bacilli</taxon>
        <taxon>Bacillales</taxon>
        <taxon>Paenibacillaceae</taxon>
        <taxon>Paenibacillus</taxon>
    </lineage>
</organism>
<name>A0A081P0I0_9BACL</name>
<dbReference type="Pfam" id="PF02770">
    <property type="entry name" value="Acyl-CoA_dh_M"/>
    <property type="match status" value="1"/>
</dbReference>
<evidence type="ECO:0000256" key="4">
    <source>
        <dbReference type="ARBA" id="ARBA00022827"/>
    </source>
</evidence>